<keyword evidence="4" id="KW-0809">Transit peptide</keyword>
<dbReference type="OrthoDB" id="9784009at2"/>
<dbReference type="InterPro" id="IPR036866">
    <property type="entry name" value="RibonucZ/Hydroxyglut_hydro"/>
</dbReference>
<dbReference type="GO" id="GO:0046872">
    <property type="term" value="F:metal ion binding"/>
    <property type="evidence" value="ECO:0007669"/>
    <property type="project" value="UniProtKB-KW"/>
</dbReference>
<dbReference type="SUPFAM" id="SSF56281">
    <property type="entry name" value="Metallo-hydrolase/oxidoreductase"/>
    <property type="match status" value="1"/>
</dbReference>
<protein>
    <submittedName>
        <fullName evidence="10">Zn-dependent hydrolase</fullName>
    </submittedName>
</protein>
<dbReference type="InterPro" id="IPR001279">
    <property type="entry name" value="Metallo-B-lactamas"/>
</dbReference>
<dbReference type="Proteomes" id="UP000297706">
    <property type="component" value="Unassembled WGS sequence"/>
</dbReference>
<evidence type="ECO:0000256" key="3">
    <source>
        <dbReference type="ARBA" id="ARBA00022723"/>
    </source>
</evidence>
<dbReference type="AlphaFoldDB" id="A0A4Y9VTE7"/>
<evidence type="ECO:0000256" key="5">
    <source>
        <dbReference type="ARBA" id="ARBA00022964"/>
    </source>
</evidence>
<evidence type="ECO:0000256" key="2">
    <source>
        <dbReference type="ARBA" id="ARBA00006759"/>
    </source>
</evidence>
<dbReference type="PANTHER" id="PTHR43084">
    <property type="entry name" value="PERSULFIDE DIOXYGENASE ETHE1"/>
    <property type="match status" value="1"/>
</dbReference>
<dbReference type="GO" id="GO:0070813">
    <property type="term" value="P:hydrogen sulfide metabolic process"/>
    <property type="evidence" value="ECO:0007669"/>
    <property type="project" value="TreeGrafter"/>
</dbReference>
<dbReference type="Pfam" id="PF00753">
    <property type="entry name" value="Lactamase_B"/>
    <property type="match status" value="2"/>
</dbReference>
<evidence type="ECO:0000256" key="4">
    <source>
        <dbReference type="ARBA" id="ARBA00022946"/>
    </source>
</evidence>
<keyword evidence="5" id="KW-0223">Dioxygenase</keyword>
<dbReference type="InterPro" id="IPR044528">
    <property type="entry name" value="POD-like_MBL-fold"/>
</dbReference>
<dbReference type="SMART" id="SM00849">
    <property type="entry name" value="Lactamase_B"/>
    <property type="match status" value="1"/>
</dbReference>
<comment type="cofactor">
    <cofactor evidence="1">
        <name>Fe(2+)</name>
        <dbReference type="ChEBI" id="CHEBI:29033"/>
    </cofactor>
</comment>
<comment type="caution">
    <text evidence="10">The sequence shown here is derived from an EMBL/GenBank/DDBJ whole genome shotgun (WGS) entry which is preliminary data.</text>
</comment>
<comment type="similarity">
    <text evidence="2">Belongs to the metallo-beta-lactamase superfamily. Glyoxalase II family.</text>
</comment>
<reference evidence="10 11" key="1">
    <citation type="submission" date="2018-02" db="EMBL/GenBank/DDBJ databases">
        <title>A novel lanthanide dependent methylotroph, Methylotenera sp. La3113.</title>
        <authorList>
            <person name="Lv H."/>
            <person name="Tani A."/>
        </authorList>
    </citation>
    <scope>NUCLEOTIDE SEQUENCE [LARGE SCALE GENOMIC DNA]</scope>
    <source>
        <strain evidence="10 11">La3113</strain>
    </source>
</reference>
<evidence type="ECO:0000313" key="10">
    <source>
        <dbReference type="EMBL" id="TFW71881.1"/>
    </source>
</evidence>
<evidence type="ECO:0000256" key="8">
    <source>
        <dbReference type="ARBA" id="ARBA00023004"/>
    </source>
</evidence>
<dbReference type="GO" id="GO:0006749">
    <property type="term" value="P:glutathione metabolic process"/>
    <property type="evidence" value="ECO:0007669"/>
    <property type="project" value="InterPro"/>
</dbReference>
<dbReference type="RefSeq" id="WP_135277670.1">
    <property type="nucleotide sequence ID" value="NZ_PQVH01000008.1"/>
</dbReference>
<dbReference type="Gene3D" id="3.60.15.10">
    <property type="entry name" value="Ribonuclease Z/Hydroxyacylglutathione hydrolase-like"/>
    <property type="match status" value="1"/>
</dbReference>
<feature type="domain" description="Metallo-beta-lactamase" evidence="9">
    <location>
        <begin position="11"/>
        <end position="170"/>
    </location>
</feature>
<keyword evidence="8" id="KW-0408">Iron</keyword>
<dbReference type="FunFam" id="3.60.15.10:FF:000013">
    <property type="entry name" value="Persulfide dioxygenase ETHE1, mitochondrial"/>
    <property type="match status" value="1"/>
</dbReference>
<gene>
    <name evidence="10" type="ORF">C3Y98_07320</name>
</gene>
<keyword evidence="11" id="KW-1185">Reference proteome</keyword>
<dbReference type="GO" id="GO:0050313">
    <property type="term" value="F:sulfur dioxygenase activity"/>
    <property type="evidence" value="ECO:0007669"/>
    <property type="project" value="InterPro"/>
</dbReference>
<sequence length="231" mass="25468">MFKQFYDEASSTLTYLIADMESKQAVLIDPVKENIDEYLNIINAHQLTLVYSLETHVHADHITGGGQLKTITTAKTAVSQACGADSADMQLKDNDVITFGHEKITVIATPGHTAGSVSFLWRDRVFTGDSLLINGCGRTDFQSGDAGKLYDCITGKLFMLPDETLVYPGHDYNSRRVSSIGQEKLINPRLANQTRDEFIYTMANLNLPKPKMIDIAVPANRKCGVPEPQQG</sequence>
<dbReference type="EMBL" id="PQVH01000008">
    <property type="protein sequence ID" value="TFW71881.1"/>
    <property type="molecule type" value="Genomic_DNA"/>
</dbReference>
<proteinExistence type="inferred from homology"/>
<dbReference type="PANTHER" id="PTHR43084:SF1">
    <property type="entry name" value="PERSULFIDE DIOXYGENASE ETHE1, MITOCHONDRIAL"/>
    <property type="match status" value="1"/>
</dbReference>
<evidence type="ECO:0000259" key="9">
    <source>
        <dbReference type="SMART" id="SM00849"/>
    </source>
</evidence>
<accession>A0A4Y9VTE7</accession>
<organism evidence="10 11">
    <name type="scientific">Methylotenera oryzisoli</name>
    <dbReference type="NCBI Taxonomy" id="2080758"/>
    <lineage>
        <taxon>Bacteria</taxon>
        <taxon>Pseudomonadati</taxon>
        <taxon>Pseudomonadota</taxon>
        <taxon>Betaproteobacteria</taxon>
        <taxon>Nitrosomonadales</taxon>
        <taxon>Methylophilaceae</taxon>
        <taxon>Methylotenera</taxon>
    </lineage>
</organism>
<dbReference type="CDD" id="cd07724">
    <property type="entry name" value="POD-like_MBL-fold"/>
    <property type="match status" value="1"/>
</dbReference>
<name>A0A4Y9VTE7_9PROT</name>
<dbReference type="InterPro" id="IPR051682">
    <property type="entry name" value="Mito_Persulfide_Diox"/>
</dbReference>
<evidence type="ECO:0000256" key="7">
    <source>
        <dbReference type="ARBA" id="ARBA00023002"/>
    </source>
</evidence>
<evidence type="ECO:0000256" key="1">
    <source>
        <dbReference type="ARBA" id="ARBA00001954"/>
    </source>
</evidence>
<dbReference type="GO" id="GO:0016787">
    <property type="term" value="F:hydrolase activity"/>
    <property type="evidence" value="ECO:0007669"/>
    <property type="project" value="UniProtKB-KW"/>
</dbReference>
<evidence type="ECO:0000256" key="6">
    <source>
        <dbReference type="ARBA" id="ARBA00022990"/>
    </source>
</evidence>
<keyword evidence="6" id="KW-0007">Acetylation</keyword>
<keyword evidence="3" id="KW-0479">Metal-binding</keyword>
<evidence type="ECO:0000313" key="11">
    <source>
        <dbReference type="Proteomes" id="UP000297706"/>
    </source>
</evidence>
<keyword evidence="7" id="KW-0560">Oxidoreductase</keyword>
<keyword evidence="10" id="KW-0378">Hydrolase</keyword>